<organism evidence="2 3">
    <name type="scientific">Ruegeria profundi</name>
    <dbReference type="NCBI Taxonomy" id="1685378"/>
    <lineage>
        <taxon>Bacteria</taxon>
        <taxon>Pseudomonadati</taxon>
        <taxon>Pseudomonadota</taxon>
        <taxon>Alphaproteobacteria</taxon>
        <taxon>Rhodobacterales</taxon>
        <taxon>Roseobacteraceae</taxon>
        <taxon>Ruegeria</taxon>
    </lineage>
</organism>
<evidence type="ECO:0000313" key="3">
    <source>
        <dbReference type="Proteomes" id="UP000053690"/>
    </source>
</evidence>
<accession>A0A0X3TKZ8</accession>
<dbReference type="Proteomes" id="UP000053690">
    <property type="component" value="Unassembled WGS sequence"/>
</dbReference>
<dbReference type="OrthoDB" id="7805566at2"/>
<keyword evidence="1" id="KW-0812">Transmembrane</keyword>
<name>A0A0X3TKZ8_9RHOB</name>
<evidence type="ECO:0000256" key="1">
    <source>
        <dbReference type="SAM" id="Phobius"/>
    </source>
</evidence>
<feature type="transmembrane region" description="Helical" evidence="1">
    <location>
        <begin position="6"/>
        <end position="23"/>
    </location>
</feature>
<sequence length="418" mass="45114">MGVLRILGFAMIVCLVIAGLDYFQQGKKHDGSLSVSGYVDTIKQRFAQQQGEREAKAVERDRQNRWNAGAKPYLPAAAQGWDRYELTDLDSAPVDTVLSEYDPTPLISSVSGTSELIRLSKAGKEGFARKLSKTGLVYSNGDEVAWFDISLKPKSARNSLAGIALSRQQNFAAMTEITKGFAVIDGVAFMETTYSMLESDEAPDYRRITGRIGIDEEVVIRMNTNASDEAILELLQAVDYAALNALLTFPSPVVGAGILIPQDRQAEVAQKMDDLYSEMILVQEKMTDEKLENLNFAAVMVNAMTASGYNSDGIMDITGGKVFENQDVLQIGYGRAQKLLLESDQRQAALADDTAQGSGFFKRLKDKLPAFGIPGVTGASADSAAPKKSSQPVRVHKGGLGTSCAQVGSIKRCAAAGQ</sequence>
<protein>
    <submittedName>
        <fullName evidence="2">Uncharacterized protein</fullName>
    </submittedName>
</protein>
<proteinExistence type="predicted"/>
<keyword evidence="3" id="KW-1185">Reference proteome</keyword>
<evidence type="ECO:0000313" key="2">
    <source>
        <dbReference type="EMBL" id="KUJ76329.1"/>
    </source>
</evidence>
<dbReference type="EMBL" id="LQBP01000016">
    <property type="protein sequence ID" value="KUJ76329.1"/>
    <property type="molecule type" value="Genomic_DNA"/>
</dbReference>
<dbReference type="STRING" id="1685378.AVO44_19705"/>
<comment type="caution">
    <text evidence="2">The sequence shown here is derived from an EMBL/GenBank/DDBJ whole genome shotgun (WGS) entry which is preliminary data.</text>
</comment>
<reference evidence="3" key="1">
    <citation type="submission" date="2015-12" db="EMBL/GenBank/DDBJ databases">
        <authorList>
            <person name="Zhang G."/>
            <person name="Stingl U."/>
        </authorList>
    </citation>
    <scope>NUCLEOTIDE SEQUENCE [LARGE SCALE GENOMIC DNA]</scope>
    <source>
        <strain evidence="3">ZGT108</strain>
    </source>
</reference>
<keyword evidence="1" id="KW-0472">Membrane</keyword>
<keyword evidence="1" id="KW-1133">Transmembrane helix</keyword>
<dbReference type="AlphaFoldDB" id="A0A0X3TKZ8"/>
<gene>
    <name evidence="2" type="ORF">AVO44_19705</name>
</gene>